<protein>
    <submittedName>
        <fullName evidence="1">Uncharacterized protein</fullName>
    </submittedName>
</protein>
<name>A0A8H9MCU6_9PSEU</name>
<dbReference type="Proteomes" id="UP000658656">
    <property type="component" value="Unassembled WGS sequence"/>
</dbReference>
<reference evidence="1" key="2">
    <citation type="submission" date="2020-09" db="EMBL/GenBank/DDBJ databases">
        <authorList>
            <person name="Sun Q."/>
            <person name="Zhou Y."/>
        </authorList>
    </citation>
    <scope>NUCLEOTIDE SEQUENCE</scope>
    <source>
        <strain evidence="1">CGMCC 4.7679</strain>
    </source>
</reference>
<evidence type="ECO:0000313" key="1">
    <source>
        <dbReference type="EMBL" id="GHF57683.1"/>
    </source>
</evidence>
<dbReference type="AlphaFoldDB" id="A0A8H9MCU6"/>
<reference evidence="1" key="1">
    <citation type="journal article" date="2014" name="Int. J. Syst. Evol. Microbiol.">
        <title>Complete genome sequence of Corynebacterium casei LMG S-19264T (=DSM 44701T), isolated from a smear-ripened cheese.</title>
        <authorList>
            <consortium name="US DOE Joint Genome Institute (JGI-PGF)"/>
            <person name="Walter F."/>
            <person name="Albersmeier A."/>
            <person name="Kalinowski J."/>
            <person name="Ruckert C."/>
        </authorList>
    </citation>
    <scope>NUCLEOTIDE SEQUENCE</scope>
    <source>
        <strain evidence="1">CGMCC 4.7679</strain>
    </source>
</reference>
<organism evidence="1 2">
    <name type="scientific">Amycolatopsis bartoniae</name>
    <dbReference type="NCBI Taxonomy" id="941986"/>
    <lineage>
        <taxon>Bacteria</taxon>
        <taxon>Bacillati</taxon>
        <taxon>Actinomycetota</taxon>
        <taxon>Actinomycetes</taxon>
        <taxon>Pseudonocardiales</taxon>
        <taxon>Pseudonocardiaceae</taxon>
        <taxon>Amycolatopsis</taxon>
    </lineage>
</organism>
<keyword evidence="2" id="KW-1185">Reference proteome</keyword>
<sequence length="120" mass="13508">MAYVAVCAGPLVGFWLASKLPRLADALVDHYRSRRPVPEGPPIERIAADLRRVRLALERIPPRAPALRRRATEQAYDALLAQACRAVGEPQWLDTVPEGLEHEAERLRVEESLHRCGILR</sequence>
<proteinExistence type="predicted"/>
<comment type="caution">
    <text evidence="1">The sequence shown here is derived from an EMBL/GenBank/DDBJ whole genome shotgun (WGS) entry which is preliminary data.</text>
</comment>
<dbReference type="EMBL" id="BNAV01000004">
    <property type="protein sequence ID" value="GHF57683.1"/>
    <property type="molecule type" value="Genomic_DNA"/>
</dbReference>
<gene>
    <name evidence="1" type="ORF">GCM10017566_33660</name>
</gene>
<accession>A0A8H9MCU6</accession>
<evidence type="ECO:0000313" key="2">
    <source>
        <dbReference type="Proteomes" id="UP000658656"/>
    </source>
</evidence>